<dbReference type="Gene3D" id="3.40.50.850">
    <property type="entry name" value="Isochorismatase-like"/>
    <property type="match status" value="1"/>
</dbReference>
<dbReference type="InterPro" id="IPR036380">
    <property type="entry name" value="Isochorismatase-like_sf"/>
</dbReference>
<evidence type="ECO:0000313" key="3">
    <source>
        <dbReference type="EMBL" id="NMO00983.1"/>
    </source>
</evidence>
<accession>A0A848KX05</accession>
<dbReference type="AlphaFoldDB" id="A0A848KX05"/>
<organism evidence="3 4">
    <name type="scientific">Gordonia asplenii</name>
    <dbReference type="NCBI Taxonomy" id="2725283"/>
    <lineage>
        <taxon>Bacteria</taxon>
        <taxon>Bacillati</taxon>
        <taxon>Actinomycetota</taxon>
        <taxon>Actinomycetes</taxon>
        <taxon>Mycobacteriales</taxon>
        <taxon>Gordoniaceae</taxon>
        <taxon>Gordonia</taxon>
    </lineage>
</organism>
<reference evidence="3 4" key="1">
    <citation type="submission" date="2020-04" db="EMBL/GenBank/DDBJ databases">
        <title>Gordonia sp. nov. TBRC 11910.</title>
        <authorList>
            <person name="Suriyachadkun C."/>
        </authorList>
    </citation>
    <scope>NUCLEOTIDE SEQUENCE [LARGE SCALE GENOMIC DNA]</scope>
    <source>
        <strain evidence="3 4">TBRC 11910</strain>
    </source>
</reference>
<dbReference type="PRINTS" id="PR01398">
    <property type="entry name" value="ISCHRISMTASE"/>
</dbReference>
<keyword evidence="4" id="KW-1185">Reference proteome</keyword>
<evidence type="ECO:0000256" key="1">
    <source>
        <dbReference type="ARBA" id="ARBA00022801"/>
    </source>
</evidence>
<name>A0A848KX05_9ACTN</name>
<evidence type="ECO:0000313" key="4">
    <source>
        <dbReference type="Proteomes" id="UP000550729"/>
    </source>
</evidence>
<feature type="domain" description="Isochorismatase-like" evidence="2">
    <location>
        <begin position="31"/>
        <end position="204"/>
    </location>
</feature>
<keyword evidence="1" id="KW-0378">Hydrolase</keyword>
<dbReference type="Proteomes" id="UP000550729">
    <property type="component" value="Unassembled WGS sequence"/>
</dbReference>
<dbReference type="InterPro" id="IPR016291">
    <property type="entry name" value="Isochorismatase"/>
</dbReference>
<dbReference type="RefSeq" id="WP_170193497.1">
    <property type="nucleotide sequence ID" value="NZ_JABBNB010000006.1"/>
</dbReference>
<dbReference type="EMBL" id="JABBNB010000006">
    <property type="protein sequence ID" value="NMO00983.1"/>
    <property type="molecule type" value="Genomic_DNA"/>
</dbReference>
<dbReference type="InterPro" id="IPR000868">
    <property type="entry name" value="Isochorismatase-like_dom"/>
</dbReference>
<gene>
    <name evidence="3" type="ORF">HH308_07115</name>
</gene>
<comment type="caution">
    <text evidence="3">The sequence shown here is derived from an EMBL/GenBank/DDBJ whole genome shotgun (WGS) entry which is preliminary data.</text>
</comment>
<sequence>MAIPPIASYQLNELSPATSPCLDWKLDPGRTALIIHDMQRYFVDAFPPADEPLPTVTANIVALRDTCDTLGIPTILTAQPPAQHPARRGLLTDRWGTGIATDAEAAVIEPLAPRAADIQVVKWRYSAFARTDLRQLLAHEGRDQILITGIYAHIGIMLTAADAFMNDIQAFLVTDAVADFNAGFHTGAIDYVNTTCGIALSTADARAELAGERP</sequence>
<dbReference type="GO" id="GO:0008908">
    <property type="term" value="F:isochorismatase activity"/>
    <property type="evidence" value="ECO:0007669"/>
    <property type="project" value="InterPro"/>
</dbReference>
<evidence type="ECO:0000259" key="2">
    <source>
        <dbReference type="Pfam" id="PF00857"/>
    </source>
</evidence>
<dbReference type="PANTHER" id="PTHR43540">
    <property type="entry name" value="PEROXYUREIDOACRYLATE/UREIDOACRYLATE AMIDOHYDROLASE-RELATED"/>
    <property type="match status" value="1"/>
</dbReference>
<proteinExistence type="predicted"/>
<dbReference type="Pfam" id="PF00857">
    <property type="entry name" value="Isochorismatase"/>
    <property type="match status" value="1"/>
</dbReference>
<dbReference type="InterPro" id="IPR050272">
    <property type="entry name" value="Isochorismatase-like_hydrls"/>
</dbReference>
<dbReference type="SUPFAM" id="SSF52499">
    <property type="entry name" value="Isochorismatase-like hydrolases"/>
    <property type="match status" value="1"/>
</dbReference>
<protein>
    <submittedName>
        <fullName evidence="3">Isochorismatase family protein</fullName>
    </submittedName>
</protein>
<dbReference type="PANTHER" id="PTHR43540:SF3">
    <property type="entry name" value="ENTEROBACTIN SYNTHASE COMPONENT B"/>
    <property type="match status" value="1"/>
</dbReference>